<gene>
    <name evidence="10" type="ORF">GR170_10685</name>
</gene>
<dbReference type="Gene3D" id="1.20.1720.10">
    <property type="entry name" value="Multidrug resistance protein D"/>
    <property type="match status" value="1"/>
</dbReference>
<evidence type="ECO:0000256" key="7">
    <source>
        <dbReference type="ARBA" id="ARBA00023136"/>
    </source>
</evidence>
<keyword evidence="4" id="KW-1003">Cell membrane</keyword>
<protein>
    <recommendedName>
        <fullName evidence="8">Bcr/CflA family efflux transporter</fullName>
    </recommendedName>
</protein>
<dbReference type="Pfam" id="PF07690">
    <property type="entry name" value="MFS_1"/>
    <property type="match status" value="1"/>
</dbReference>
<dbReference type="PROSITE" id="PS00216">
    <property type="entry name" value="SUGAR_TRANSPORT_1"/>
    <property type="match status" value="1"/>
</dbReference>
<keyword evidence="11" id="KW-1185">Reference proteome</keyword>
<feature type="transmembrane region" description="Helical" evidence="8">
    <location>
        <begin position="20"/>
        <end position="38"/>
    </location>
</feature>
<feature type="transmembrane region" description="Helical" evidence="8">
    <location>
        <begin position="82"/>
        <end position="101"/>
    </location>
</feature>
<evidence type="ECO:0000256" key="5">
    <source>
        <dbReference type="ARBA" id="ARBA00022692"/>
    </source>
</evidence>
<keyword evidence="5 8" id="KW-0812">Transmembrane</keyword>
<feature type="transmembrane region" description="Helical" evidence="8">
    <location>
        <begin position="139"/>
        <end position="161"/>
    </location>
</feature>
<keyword evidence="6 8" id="KW-1133">Transmembrane helix</keyword>
<dbReference type="NCBIfam" id="TIGR00710">
    <property type="entry name" value="efflux_Bcr_CflA"/>
    <property type="match status" value="1"/>
</dbReference>
<evidence type="ECO:0000256" key="8">
    <source>
        <dbReference type="RuleBase" id="RU365088"/>
    </source>
</evidence>
<dbReference type="GO" id="GO:0042910">
    <property type="term" value="F:xenobiotic transmembrane transporter activity"/>
    <property type="evidence" value="ECO:0007669"/>
    <property type="project" value="InterPro"/>
</dbReference>
<dbReference type="Proteomes" id="UP000477911">
    <property type="component" value="Unassembled WGS sequence"/>
</dbReference>
<dbReference type="RefSeq" id="WP_160894438.1">
    <property type="nucleotide sequence ID" value="NZ_WUMU01000012.1"/>
</dbReference>
<feature type="transmembrane region" description="Helical" evidence="8">
    <location>
        <begin position="50"/>
        <end position="70"/>
    </location>
</feature>
<dbReference type="InterPro" id="IPR005829">
    <property type="entry name" value="Sugar_transporter_CS"/>
</dbReference>
<feature type="transmembrane region" description="Helical" evidence="8">
    <location>
        <begin position="307"/>
        <end position="328"/>
    </location>
</feature>
<evidence type="ECO:0000256" key="6">
    <source>
        <dbReference type="ARBA" id="ARBA00022989"/>
    </source>
</evidence>
<name>A0A6L7G6K3_9RHOB</name>
<dbReference type="AlphaFoldDB" id="A0A6L7G6K3"/>
<evidence type="ECO:0000256" key="4">
    <source>
        <dbReference type="ARBA" id="ARBA00022475"/>
    </source>
</evidence>
<evidence type="ECO:0000313" key="11">
    <source>
        <dbReference type="Proteomes" id="UP000477911"/>
    </source>
</evidence>
<evidence type="ECO:0000256" key="3">
    <source>
        <dbReference type="ARBA" id="ARBA00022448"/>
    </source>
</evidence>
<feature type="transmembrane region" description="Helical" evidence="8">
    <location>
        <begin position="239"/>
        <end position="266"/>
    </location>
</feature>
<dbReference type="SUPFAM" id="SSF103473">
    <property type="entry name" value="MFS general substrate transporter"/>
    <property type="match status" value="1"/>
</dbReference>
<dbReference type="InterPro" id="IPR050189">
    <property type="entry name" value="MFS_Efflux_Transporters"/>
</dbReference>
<evidence type="ECO:0000256" key="1">
    <source>
        <dbReference type="ARBA" id="ARBA00004651"/>
    </source>
</evidence>
<feature type="transmembrane region" description="Helical" evidence="8">
    <location>
        <begin position="216"/>
        <end position="233"/>
    </location>
</feature>
<proteinExistence type="inferred from homology"/>
<dbReference type="GO" id="GO:0005886">
    <property type="term" value="C:plasma membrane"/>
    <property type="evidence" value="ECO:0007669"/>
    <property type="project" value="UniProtKB-SubCell"/>
</dbReference>
<organism evidence="10 11">
    <name type="scientific">Pseudooceanicola albus</name>
    <dbReference type="NCBI Taxonomy" id="2692189"/>
    <lineage>
        <taxon>Bacteria</taxon>
        <taxon>Pseudomonadati</taxon>
        <taxon>Pseudomonadota</taxon>
        <taxon>Alphaproteobacteria</taxon>
        <taxon>Rhodobacterales</taxon>
        <taxon>Paracoccaceae</taxon>
        <taxon>Pseudooceanicola</taxon>
    </lineage>
</organism>
<evidence type="ECO:0000256" key="2">
    <source>
        <dbReference type="ARBA" id="ARBA00006236"/>
    </source>
</evidence>
<dbReference type="InterPro" id="IPR004812">
    <property type="entry name" value="Efflux_drug-R_Bcr/CmlA"/>
</dbReference>
<reference evidence="10 11" key="1">
    <citation type="submission" date="2019-12" db="EMBL/GenBank/DDBJ databases">
        <authorList>
            <person name="Li M."/>
        </authorList>
    </citation>
    <scope>NUCLEOTIDE SEQUENCE [LARGE SCALE GENOMIC DNA]</scope>
    <source>
        <strain evidence="10 11">GBMRC 2024</strain>
    </source>
</reference>
<evidence type="ECO:0000259" key="9">
    <source>
        <dbReference type="PROSITE" id="PS50850"/>
    </source>
</evidence>
<keyword evidence="7 8" id="KW-0472">Membrane</keyword>
<comment type="caution">
    <text evidence="10">The sequence shown here is derived from an EMBL/GenBank/DDBJ whole genome shotgun (WGS) entry which is preliminary data.</text>
</comment>
<dbReference type="InterPro" id="IPR020846">
    <property type="entry name" value="MFS_dom"/>
</dbReference>
<keyword evidence="8" id="KW-0997">Cell inner membrane</keyword>
<feature type="transmembrane region" description="Helical" evidence="8">
    <location>
        <begin position="340"/>
        <end position="368"/>
    </location>
</feature>
<comment type="similarity">
    <text evidence="2 8">Belongs to the major facilitator superfamily. Bcr/CmlA family.</text>
</comment>
<evidence type="ECO:0000313" key="10">
    <source>
        <dbReference type="EMBL" id="MXN18303.1"/>
    </source>
</evidence>
<dbReference type="EMBL" id="WUMU01000012">
    <property type="protein sequence ID" value="MXN18303.1"/>
    <property type="molecule type" value="Genomic_DNA"/>
</dbReference>
<comment type="subcellular location">
    <subcellularLocation>
        <location evidence="8">Cell inner membrane</location>
        <topology evidence="8">Multi-pass membrane protein</topology>
    </subcellularLocation>
    <subcellularLocation>
        <location evidence="1">Cell membrane</location>
        <topology evidence="1">Multi-pass membrane protein</topology>
    </subcellularLocation>
</comment>
<feature type="transmembrane region" description="Helical" evidence="8">
    <location>
        <begin position="167"/>
        <end position="186"/>
    </location>
</feature>
<accession>A0A6L7G6K3</accession>
<feature type="transmembrane region" description="Helical" evidence="8">
    <location>
        <begin position="278"/>
        <end position="301"/>
    </location>
</feature>
<dbReference type="CDD" id="cd17320">
    <property type="entry name" value="MFS_MdfA_MDR_like"/>
    <property type="match status" value="1"/>
</dbReference>
<dbReference type="PANTHER" id="PTHR43124:SF3">
    <property type="entry name" value="CHLORAMPHENICOL EFFLUX PUMP RV0191"/>
    <property type="match status" value="1"/>
</dbReference>
<comment type="caution">
    <text evidence="8">Lacks conserved residue(s) required for the propagation of feature annotation.</text>
</comment>
<dbReference type="PANTHER" id="PTHR43124">
    <property type="entry name" value="PURINE EFFLUX PUMP PBUE"/>
    <property type="match status" value="1"/>
</dbReference>
<dbReference type="GO" id="GO:1990961">
    <property type="term" value="P:xenobiotic detoxification by transmembrane export across the plasma membrane"/>
    <property type="evidence" value="ECO:0007669"/>
    <property type="project" value="InterPro"/>
</dbReference>
<dbReference type="InterPro" id="IPR036259">
    <property type="entry name" value="MFS_trans_sf"/>
</dbReference>
<dbReference type="PROSITE" id="PS50850">
    <property type="entry name" value="MFS"/>
    <property type="match status" value="1"/>
</dbReference>
<keyword evidence="3 8" id="KW-0813">Transport</keyword>
<dbReference type="InterPro" id="IPR011701">
    <property type="entry name" value="MFS"/>
</dbReference>
<feature type="transmembrane region" description="Helical" evidence="8">
    <location>
        <begin position="374"/>
        <end position="394"/>
    </location>
</feature>
<feature type="domain" description="Major facilitator superfamily (MFS) profile" evidence="9">
    <location>
        <begin position="13"/>
        <end position="399"/>
    </location>
</feature>
<sequence length="406" mass="42424">MPSSAPRYLRPDSVPHLSTLILLVGTGALAINIFLPSLQNIAAQFDAPYAQAQLLVAGYLAASGVVQLLAGPFADRYGRRPVILFGLVVFVLASVGCLLANSFETLLACRILQASAAIGMAIGRAAVRDIYTGDRATSAMAYVMMGVSVVPMISPAIGGFLDQFFGWRASFWVLLVTGVLVLLLCWRDLGETAEPSDKSILSQFAEFPELLTSPRFLGYCLTCMCSAGTWFGYLGGAPFVGTVVFGLTPATFGLFTATPAVGYFLGNWLTGTVSQRIGLNRMILAGLLMMLVVIALAYGLAVAGLSSAYSFFGLMIFIGMGNGMVIPTTTTGMLSVRPKLAGTAAGLGGALMIGGGAVFSAVAGAILGPGSTEAPLMLFFLLLLAIGVLLILMVMRRERKLGLAGV</sequence>